<evidence type="ECO:0000256" key="1">
    <source>
        <dbReference type="ARBA" id="ARBA00010515"/>
    </source>
</evidence>
<keyword evidence="4" id="KW-1185">Reference proteome</keyword>
<sequence>MFSAHTLPKYHSLFVKPNHLLPNNGVSGHSFPLTLSLPFLSLHPLPPRLPSLKLSTPSSHSNSTSHDDADQVAYDFSPVLKVYRDGRVERLAGLKTVPPGVDAVTGVESRDVVISEDEEISARIFLPKITNSDLELPVLVYFHGGNFCIQTAFSPAYHNIVNSLTSQANVIGVSVNYRNAPEHPVPTCHEDSWTAVEWVASHYGGNGPDEWLNRHAHLGKVFFAGDSTGANIAHHMAIRVGSEKPRGIKLEALVLVHPFFWGEERTESERNQAAYTAKLDRLWKFLCPSESGEDDPLINPEKDPNLRRLDCKRVLICVADEDLMKDRSLNYKGLLEKNGFSGQVDVLVTKGENHAFHVFKPTCENALALLTSIASYVKQD</sequence>
<evidence type="ECO:0000259" key="2">
    <source>
        <dbReference type="Pfam" id="PF07859"/>
    </source>
</evidence>
<dbReference type="InterPro" id="IPR013094">
    <property type="entry name" value="AB_hydrolase_3"/>
</dbReference>
<protein>
    <recommendedName>
        <fullName evidence="2">Alpha/beta hydrolase fold-3 domain-containing protein</fullName>
    </recommendedName>
</protein>
<comment type="similarity">
    <text evidence="1">Belongs to the 'GDXG' lipolytic enzyme family.</text>
</comment>
<dbReference type="Gene3D" id="3.40.50.1820">
    <property type="entry name" value="alpha/beta hydrolase"/>
    <property type="match status" value="1"/>
</dbReference>
<reference evidence="3" key="1">
    <citation type="submission" date="2023-10" db="EMBL/GenBank/DDBJ databases">
        <title>Chromosome-level genome of the transformable northern wattle, Acacia crassicarpa.</title>
        <authorList>
            <person name="Massaro I."/>
            <person name="Sinha N.R."/>
            <person name="Poethig S."/>
            <person name="Leichty A.R."/>
        </authorList>
    </citation>
    <scope>NUCLEOTIDE SEQUENCE</scope>
    <source>
        <strain evidence="3">Acra3RX</strain>
        <tissue evidence="3">Leaf</tissue>
    </source>
</reference>
<dbReference type="PANTHER" id="PTHR23024:SF467">
    <property type="entry name" value="CARBOXYLESTERASE 12-RELATED"/>
    <property type="match status" value="1"/>
</dbReference>
<dbReference type="InterPro" id="IPR050466">
    <property type="entry name" value="Carboxylest/Gibb_receptor"/>
</dbReference>
<dbReference type="InterPro" id="IPR029058">
    <property type="entry name" value="AB_hydrolase_fold"/>
</dbReference>
<accession>A0AAE1JW96</accession>
<evidence type="ECO:0000313" key="3">
    <source>
        <dbReference type="EMBL" id="KAK4258755.1"/>
    </source>
</evidence>
<dbReference type="Proteomes" id="UP001293593">
    <property type="component" value="Unassembled WGS sequence"/>
</dbReference>
<proteinExistence type="inferred from homology"/>
<feature type="domain" description="Alpha/beta hydrolase fold-3" evidence="2">
    <location>
        <begin position="139"/>
        <end position="357"/>
    </location>
</feature>
<dbReference type="Pfam" id="PF07859">
    <property type="entry name" value="Abhydrolase_3"/>
    <property type="match status" value="1"/>
</dbReference>
<name>A0AAE1JW96_9FABA</name>
<dbReference type="AlphaFoldDB" id="A0AAE1JW96"/>
<dbReference type="SUPFAM" id="SSF53474">
    <property type="entry name" value="alpha/beta-Hydrolases"/>
    <property type="match status" value="1"/>
</dbReference>
<evidence type="ECO:0000313" key="4">
    <source>
        <dbReference type="Proteomes" id="UP001293593"/>
    </source>
</evidence>
<gene>
    <name evidence="3" type="ORF">QN277_005167</name>
</gene>
<dbReference type="EMBL" id="JAWXYG010000011">
    <property type="protein sequence ID" value="KAK4258755.1"/>
    <property type="molecule type" value="Genomic_DNA"/>
</dbReference>
<comment type="caution">
    <text evidence="3">The sequence shown here is derived from an EMBL/GenBank/DDBJ whole genome shotgun (WGS) entry which is preliminary data.</text>
</comment>
<dbReference type="PANTHER" id="PTHR23024">
    <property type="entry name" value="ARYLACETAMIDE DEACETYLASE"/>
    <property type="match status" value="1"/>
</dbReference>
<organism evidence="3 4">
    <name type="scientific">Acacia crassicarpa</name>
    <name type="common">northern wattle</name>
    <dbReference type="NCBI Taxonomy" id="499986"/>
    <lineage>
        <taxon>Eukaryota</taxon>
        <taxon>Viridiplantae</taxon>
        <taxon>Streptophyta</taxon>
        <taxon>Embryophyta</taxon>
        <taxon>Tracheophyta</taxon>
        <taxon>Spermatophyta</taxon>
        <taxon>Magnoliopsida</taxon>
        <taxon>eudicotyledons</taxon>
        <taxon>Gunneridae</taxon>
        <taxon>Pentapetalae</taxon>
        <taxon>rosids</taxon>
        <taxon>fabids</taxon>
        <taxon>Fabales</taxon>
        <taxon>Fabaceae</taxon>
        <taxon>Caesalpinioideae</taxon>
        <taxon>mimosoid clade</taxon>
        <taxon>Acacieae</taxon>
        <taxon>Acacia</taxon>
    </lineage>
</organism>
<dbReference type="GO" id="GO:0016787">
    <property type="term" value="F:hydrolase activity"/>
    <property type="evidence" value="ECO:0007669"/>
    <property type="project" value="InterPro"/>
</dbReference>